<dbReference type="SUPFAM" id="SSF81383">
    <property type="entry name" value="F-box domain"/>
    <property type="match status" value="1"/>
</dbReference>
<proteinExistence type="predicted"/>
<dbReference type="Pfam" id="PF07734">
    <property type="entry name" value="FBA_1"/>
    <property type="match status" value="1"/>
</dbReference>
<dbReference type="EnsemblPlants" id="Kaladp0001s0161.1.v1.1">
    <property type="protein sequence ID" value="Kaladp0001s0161.1.v1.1.CDS.1"/>
    <property type="gene ID" value="Kaladp0001s0161.v1.1"/>
</dbReference>
<evidence type="ECO:0000313" key="2">
    <source>
        <dbReference type="EnsemblPlants" id="Kaladp0001s0161.1.v1.1.CDS.1"/>
    </source>
</evidence>
<sequence length="403" mass="46694">MKKTVEEEFWVPEDVISEVLFLLPVKTLIRFRGVCKRWRDIISSRDFVLLHYHSSFKRRKPDVLDVMMLSQSKCSGFHTHRLTVDIKTLGSKHLKMQEEQVYQPPQIRQIGPDLFHNYFNMFGDIMLGPNLGVYCIICTRTKNIALWNPATREAKILPRPLPSLRAAEYYVAGYAFGDFKFLRIISPYCPVSKIILQLYTCHTNSWRSIETDFAGPCTVMSHGRGGVELNQIVHWCVCIGSSKQPHVRPFIFTFNLRDETCGIINLPSQLVVADNPIFTREFYLLAITGDRYLTLVVPAKNNFTDIWMMMRSSSSNNWIKHSRVEMKLKMPSAIAEYWNDFCREIVLFGPSMNGGRDLPLMIKGVSHKFPSWEKGRKKGIEGFFNFIRVVHYEESLITLNSQF</sequence>
<dbReference type="InterPro" id="IPR006527">
    <property type="entry name" value="F-box-assoc_dom_typ1"/>
</dbReference>
<dbReference type="Pfam" id="PF00646">
    <property type="entry name" value="F-box"/>
    <property type="match status" value="1"/>
</dbReference>
<dbReference type="SMART" id="SM00256">
    <property type="entry name" value="FBOX"/>
    <property type="match status" value="1"/>
</dbReference>
<dbReference type="PANTHER" id="PTHR31672">
    <property type="entry name" value="BNACNNG10540D PROTEIN"/>
    <property type="match status" value="1"/>
</dbReference>
<dbReference type="NCBIfam" id="TIGR01640">
    <property type="entry name" value="F_box_assoc_1"/>
    <property type="match status" value="1"/>
</dbReference>
<evidence type="ECO:0000313" key="3">
    <source>
        <dbReference type="Proteomes" id="UP000594263"/>
    </source>
</evidence>
<dbReference type="AlphaFoldDB" id="A0A7N0R8E7"/>
<dbReference type="CDD" id="cd22157">
    <property type="entry name" value="F-box_AtFBW1-like"/>
    <property type="match status" value="1"/>
</dbReference>
<dbReference type="InterPro" id="IPR001810">
    <property type="entry name" value="F-box_dom"/>
</dbReference>
<dbReference type="InterPro" id="IPR017451">
    <property type="entry name" value="F-box-assoc_interact_dom"/>
</dbReference>
<dbReference type="InterPro" id="IPR036047">
    <property type="entry name" value="F-box-like_dom_sf"/>
</dbReference>
<dbReference type="OMA" id="NCICKYW"/>
<dbReference type="PROSITE" id="PS50181">
    <property type="entry name" value="FBOX"/>
    <property type="match status" value="1"/>
</dbReference>
<evidence type="ECO:0000259" key="1">
    <source>
        <dbReference type="PROSITE" id="PS50181"/>
    </source>
</evidence>
<reference evidence="2" key="1">
    <citation type="submission" date="2021-01" db="UniProtKB">
        <authorList>
            <consortium name="EnsemblPlants"/>
        </authorList>
    </citation>
    <scope>IDENTIFICATION</scope>
</reference>
<dbReference type="InterPro" id="IPR050796">
    <property type="entry name" value="SCF_F-box_component"/>
</dbReference>
<keyword evidence="3" id="KW-1185">Reference proteome</keyword>
<feature type="domain" description="F-box" evidence="1">
    <location>
        <begin position="11"/>
        <end position="59"/>
    </location>
</feature>
<dbReference type="Gramene" id="Kaladp0001s0161.1.v1.1">
    <property type="protein sequence ID" value="Kaladp0001s0161.1.v1.1.CDS.1"/>
    <property type="gene ID" value="Kaladp0001s0161.v1.1"/>
</dbReference>
<accession>A0A7N0R8E7</accession>
<dbReference type="Gene3D" id="1.20.1280.50">
    <property type="match status" value="1"/>
</dbReference>
<dbReference type="PANTHER" id="PTHR31672:SF13">
    <property type="entry name" value="F-BOX PROTEIN CPR30-LIKE"/>
    <property type="match status" value="1"/>
</dbReference>
<dbReference type="Proteomes" id="UP000594263">
    <property type="component" value="Unplaced"/>
</dbReference>
<organism evidence="2 3">
    <name type="scientific">Kalanchoe fedtschenkoi</name>
    <name type="common">Lavender scallops</name>
    <name type="synonym">South American air plant</name>
    <dbReference type="NCBI Taxonomy" id="63787"/>
    <lineage>
        <taxon>Eukaryota</taxon>
        <taxon>Viridiplantae</taxon>
        <taxon>Streptophyta</taxon>
        <taxon>Embryophyta</taxon>
        <taxon>Tracheophyta</taxon>
        <taxon>Spermatophyta</taxon>
        <taxon>Magnoliopsida</taxon>
        <taxon>eudicotyledons</taxon>
        <taxon>Gunneridae</taxon>
        <taxon>Pentapetalae</taxon>
        <taxon>Saxifragales</taxon>
        <taxon>Crassulaceae</taxon>
        <taxon>Kalanchoe</taxon>
    </lineage>
</organism>
<protein>
    <recommendedName>
        <fullName evidence="1">F-box domain-containing protein</fullName>
    </recommendedName>
</protein>
<name>A0A7N0R8E7_KALFE</name>